<dbReference type="Pfam" id="PF02518">
    <property type="entry name" value="HATPase_c"/>
    <property type="match status" value="1"/>
</dbReference>
<dbReference type="SMART" id="SM00065">
    <property type="entry name" value="GAF"/>
    <property type="match status" value="2"/>
</dbReference>
<dbReference type="InterPro" id="IPR013767">
    <property type="entry name" value="PAS_fold"/>
</dbReference>
<dbReference type="InterPro" id="IPR003661">
    <property type="entry name" value="HisK_dim/P_dom"/>
</dbReference>
<comment type="subcellular location">
    <subcellularLocation>
        <location evidence="2">Cell membrane</location>
    </subcellularLocation>
</comment>
<proteinExistence type="predicted"/>
<dbReference type="InterPro" id="IPR001610">
    <property type="entry name" value="PAC"/>
</dbReference>
<evidence type="ECO:0000256" key="8">
    <source>
        <dbReference type="SAM" id="Coils"/>
    </source>
</evidence>
<dbReference type="SMART" id="SM00091">
    <property type="entry name" value="PAS"/>
    <property type="match status" value="3"/>
</dbReference>
<organism evidence="12 13">
    <name type="scientific">Paractinoplanes tereljensis</name>
    <dbReference type="NCBI Taxonomy" id="571912"/>
    <lineage>
        <taxon>Bacteria</taxon>
        <taxon>Bacillati</taxon>
        <taxon>Actinomycetota</taxon>
        <taxon>Actinomycetes</taxon>
        <taxon>Micromonosporales</taxon>
        <taxon>Micromonosporaceae</taxon>
        <taxon>Paractinoplanes</taxon>
    </lineage>
</organism>
<dbReference type="Pfam" id="PF01590">
    <property type="entry name" value="GAF"/>
    <property type="match status" value="1"/>
</dbReference>
<evidence type="ECO:0000256" key="4">
    <source>
        <dbReference type="ARBA" id="ARBA00022553"/>
    </source>
</evidence>
<dbReference type="PANTHER" id="PTHR43711:SF1">
    <property type="entry name" value="HISTIDINE KINASE 1"/>
    <property type="match status" value="1"/>
</dbReference>
<dbReference type="FunFam" id="3.30.565.10:FF:000006">
    <property type="entry name" value="Sensor histidine kinase WalK"/>
    <property type="match status" value="1"/>
</dbReference>
<dbReference type="Pfam" id="PF08448">
    <property type="entry name" value="PAS_4"/>
    <property type="match status" value="1"/>
</dbReference>
<keyword evidence="7" id="KW-0902">Two-component regulatory system</keyword>
<dbReference type="InterPro" id="IPR035965">
    <property type="entry name" value="PAS-like_dom_sf"/>
</dbReference>
<evidence type="ECO:0000259" key="11">
    <source>
        <dbReference type="PROSITE" id="PS50113"/>
    </source>
</evidence>
<evidence type="ECO:0000256" key="6">
    <source>
        <dbReference type="ARBA" id="ARBA00022777"/>
    </source>
</evidence>
<evidence type="ECO:0000313" key="13">
    <source>
        <dbReference type="Proteomes" id="UP000623608"/>
    </source>
</evidence>
<dbReference type="InterPro" id="IPR003018">
    <property type="entry name" value="GAF"/>
</dbReference>
<name>A0A919NJE4_9ACTN</name>
<gene>
    <name evidence="12" type="ORF">Ate02nite_23130</name>
</gene>
<accession>A0A919NJE4</accession>
<dbReference type="Pfam" id="PF13185">
    <property type="entry name" value="GAF_2"/>
    <property type="match status" value="1"/>
</dbReference>
<dbReference type="CDD" id="cd00075">
    <property type="entry name" value="HATPase"/>
    <property type="match status" value="1"/>
</dbReference>
<dbReference type="InterPro" id="IPR050736">
    <property type="entry name" value="Sensor_HK_Regulatory"/>
</dbReference>
<dbReference type="InterPro" id="IPR013656">
    <property type="entry name" value="PAS_4"/>
</dbReference>
<dbReference type="RefSeq" id="WP_203803667.1">
    <property type="nucleotide sequence ID" value="NZ_BOMY01000016.1"/>
</dbReference>
<dbReference type="InterPro" id="IPR029016">
    <property type="entry name" value="GAF-like_dom_sf"/>
</dbReference>
<evidence type="ECO:0000256" key="7">
    <source>
        <dbReference type="ARBA" id="ARBA00023012"/>
    </source>
</evidence>
<dbReference type="PANTHER" id="PTHR43711">
    <property type="entry name" value="TWO-COMPONENT HISTIDINE KINASE"/>
    <property type="match status" value="1"/>
</dbReference>
<dbReference type="Proteomes" id="UP000623608">
    <property type="component" value="Unassembled WGS sequence"/>
</dbReference>
<dbReference type="GO" id="GO:0006355">
    <property type="term" value="P:regulation of DNA-templated transcription"/>
    <property type="evidence" value="ECO:0007669"/>
    <property type="project" value="InterPro"/>
</dbReference>
<dbReference type="GO" id="GO:0000155">
    <property type="term" value="F:phosphorelay sensor kinase activity"/>
    <property type="evidence" value="ECO:0007669"/>
    <property type="project" value="InterPro"/>
</dbReference>
<comment type="catalytic activity">
    <reaction evidence="1">
        <text>ATP + protein L-histidine = ADP + protein N-phospho-L-histidine.</text>
        <dbReference type="EC" id="2.7.13.3"/>
    </reaction>
</comment>
<dbReference type="Pfam" id="PF08447">
    <property type="entry name" value="PAS_3"/>
    <property type="match status" value="1"/>
</dbReference>
<feature type="domain" description="PAS" evidence="10">
    <location>
        <begin position="308"/>
        <end position="344"/>
    </location>
</feature>
<dbReference type="InterPro" id="IPR004358">
    <property type="entry name" value="Sig_transdc_His_kin-like_C"/>
</dbReference>
<dbReference type="Gene3D" id="1.10.287.130">
    <property type="match status" value="1"/>
</dbReference>
<evidence type="ECO:0000256" key="3">
    <source>
        <dbReference type="ARBA" id="ARBA00012438"/>
    </source>
</evidence>
<dbReference type="InterPro" id="IPR003594">
    <property type="entry name" value="HATPase_dom"/>
</dbReference>
<sequence length="974" mass="106154">MQHARIRDAERLSVLRATSLLDAGPVPSLDRLTGLAARLVGARVSMVTLIDEEHQKFSSACGLPPALGDRRETPLTYSICRYVVEDDAPMIVPDTSTDHRLRDNPAVSVLGAAAYAGFPLRAPSGHVLGSFCVVDDRVRDWTTDELATVADLAAAAESEIALRLAHSEQTIAADRMRAVLESAHDAYVSIDPNSLVVAWNGAAERLFGWTPEEALGRSITDLIIPERFREAHMAGMARVRQTLHSELSGTRLQLSAVDRKGREFPAEMSLQVCFERDVPFFHAFLHDITDRIDALTELERQRQELDNEHAFLQALLDSLDAGVAACDSDGNLSFFNRAMRELHGRDAVAGESGETWAQQYDLYAPDGRTPLGADEIPLARANAGQIVRGQHLVVRVDAGTPRRFLSNARPIDTSDGRRLGAVVTMHDITDAYGAEELNRARHAVAQVLSEATNAEQAAIEAVRVITDRLGLACGEYWQVTDDRERIERLSSHVTGGVDLSAFTSDQPLTFARGAGVPGLVWNRGTEVWGSKPPADMVDAGRFDTGARSGLRTAIGVPVRSGSRVLGVLAFYSADQLPHNPDIAAMLDTVAAHLGRFVERRRAEDLTLALSQARRDFDRVVGQLNDYVWAVEVVPGEVGRLLYGSPNATGVFGGVPQTTGDNRATFITDLVHPDDAGKIAVFHQTLGRGLPAELECRMIGYDGVVRWVWTRAQPRIEDGRILVDGISTNVTERRELAEQREQQVEQLRELDRMKDELSAVVIHELRNPLGVIRGYTEMMLENPRLDDVGRRQASVVERTTGHLQRLVDDLLDLARIDAGHMNIEPTPMSAGSLVHDVVDNHRPGAFARKLTITEKLDTHLPVLGDAQRLRQALDNLMSNAIKYTPEGGTITVVAQEVAGRVVIEVSDTGIGIPPEQYQHLFSRFFRASNATAQGIKGTGLGLAVTKAIVEAHGGMLVACPAPAGGTLFTVSLPPA</sequence>
<dbReference type="CDD" id="cd00130">
    <property type="entry name" value="PAS"/>
    <property type="match status" value="3"/>
</dbReference>
<dbReference type="Pfam" id="PF00512">
    <property type="entry name" value="HisKA"/>
    <property type="match status" value="1"/>
</dbReference>
<feature type="coiled-coil region" evidence="8">
    <location>
        <begin position="732"/>
        <end position="759"/>
    </location>
</feature>
<evidence type="ECO:0000259" key="10">
    <source>
        <dbReference type="PROSITE" id="PS50112"/>
    </source>
</evidence>
<feature type="coiled-coil region" evidence="8">
    <location>
        <begin position="288"/>
        <end position="315"/>
    </location>
</feature>
<dbReference type="InterPro" id="IPR000014">
    <property type="entry name" value="PAS"/>
</dbReference>
<dbReference type="Gene3D" id="3.30.450.40">
    <property type="match status" value="2"/>
</dbReference>
<evidence type="ECO:0000256" key="2">
    <source>
        <dbReference type="ARBA" id="ARBA00004236"/>
    </source>
</evidence>
<dbReference type="InterPro" id="IPR000700">
    <property type="entry name" value="PAS-assoc_C"/>
</dbReference>
<feature type="domain" description="PAS" evidence="10">
    <location>
        <begin position="172"/>
        <end position="246"/>
    </location>
</feature>
<evidence type="ECO:0000256" key="1">
    <source>
        <dbReference type="ARBA" id="ARBA00000085"/>
    </source>
</evidence>
<dbReference type="PROSITE" id="PS50109">
    <property type="entry name" value="HIS_KIN"/>
    <property type="match status" value="1"/>
</dbReference>
<dbReference type="CDD" id="cd00082">
    <property type="entry name" value="HisKA"/>
    <property type="match status" value="1"/>
</dbReference>
<dbReference type="Gene3D" id="3.30.450.20">
    <property type="entry name" value="PAS domain"/>
    <property type="match status" value="3"/>
</dbReference>
<comment type="caution">
    <text evidence="12">The sequence shown here is derived from an EMBL/GenBank/DDBJ whole genome shotgun (WGS) entry which is preliminary data.</text>
</comment>
<dbReference type="SUPFAM" id="SSF47384">
    <property type="entry name" value="Homodimeric domain of signal transducing histidine kinase"/>
    <property type="match status" value="1"/>
</dbReference>
<dbReference type="GO" id="GO:0005886">
    <property type="term" value="C:plasma membrane"/>
    <property type="evidence" value="ECO:0007669"/>
    <property type="project" value="UniProtKB-SubCell"/>
</dbReference>
<dbReference type="InterPro" id="IPR036890">
    <property type="entry name" value="HATPase_C_sf"/>
</dbReference>
<dbReference type="SUPFAM" id="SSF55781">
    <property type="entry name" value="GAF domain-like"/>
    <property type="match status" value="2"/>
</dbReference>
<dbReference type="AlphaFoldDB" id="A0A919NJE4"/>
<dbReference type="InterPro" id="IPR036097">
    <property type="entry name" value="HisK_dim/P_sf"/>
</dbReference>
<dbReference type="SMART" id="SM00387">
    <property type="entry name" value="HATPase_c"/>
    <property type="match status" value="1"/>
</dbReference>
<keyword evidence="8" id="KW-0175">Coiled coil</keyword>
<dbReference type="InterPro" id="IPR013655">
    <property type="entry name" value="PAS_fold_3"/>
</dbReference>
<evidence type="ECO:0000256" key="5">
    <source>
        <dbReference type="ARBA" id="ARBA00022679"/>
    </source>
</evidence>
<dbReference type="EC" id="2.7.13.3" evidence="3"/>
<keyword evidence="4" id="KW-0597">Phosphoprotein</keyword>
<dbReference type="PROSITE" id="PS50113">
    <property type="entry name" value="PAC"/>
    <property type="match status" value="1"/>
</dbReference>
<reference evidence="12" key="1">
    <citation type="submission" date="2021-01" db="EMBL/GenBank/DDBJ databases">
        <title>Whole genome shotgun sequence of Actinoplanes tereljensis NBRC 105297.</title>
        <authorList>
            <person name="Komaki H."/>
            <person name="Tamura T."/>
        </authorList>
    </citation>
    <scope>NUCLEOTIDE SEQUENCE</scope>
    <source>
        <strain evidence="12">NBRC 105297</strain>
    </source>
</reference>
<keyword evidence="6" id="KW-0418">Kinase</keyword>
<dbReference type="EMBL" id="BOMY01000016">
    <property type="protein sequence ID" value="GIF19583.1"/>
    <property type="molecule type" value="Genomic_DNA"/>
</dbReference>
<dbReference type="PROSITE" id="PS50112">
    <property type="entry name" value="PAS"/>
    <property type="match status" value="2"/>
</dbReference>
<dbReference type="SUPFAM" id="SSF55874">
    <property type="entry name" value="ATPase domain of HSP90 chaperone/DNA topoisomerase II/histidine kinase"/>
    <property type="match status" value="1"/>
</dbReference>
<keyword evidence="5" id="KW-0808">Transferase</keyword>
<evidence type="ECO:0000259" key="9">
    <source>
        <dbReference type="PROSITE" id="PS50109"/>
    </source>
</evidence>
<dbReference type="PRINTS" id="PR00344">
    <property type="entry name" value="BCTRLSENSOR"/>
</dbReference>
<protein>
    <recommendedName>
        <fullName evidence="3">histidine kinase</fullName>
        <ecNumber evidence="3">2.7.13.3</ecNumber>
    </recommendedName>
</protein>
<feature type="domain" description="PAC" evidence="11">
    <location>
        <begin position="691"/>
        <end position="741"/>
    </location>
</feature>
<dbReference type="NCBIfam" id="TIGR00229">
    <property type="entry name" value="sensory_box"/>
    <property type="match status" value="2"/>
</dbReference>
<feature type="domain" description="Histidine kinase" evidence="9">
    <location>
        <begin position="759"/>
        <end position="974"/>
    </location>
</feature>
<dbReference type="SMART" id="SM00086">
    <property type="entry name" value="PAC"/>
    <property type="match status" value="3"/>
</dbReference>
<dbReference type="InterPro" id="IPR005467">
    <property type="entry name" value="His_kinase_dom"/>
</dbReference>
<dbReference type="Gene3D" id="3.30.565.10">
    <property type="entry name" value="Histidine kinase-like ATPase, C-terminal domain"/>
    <property type="match status" value="1"/>
</dbReference>
<dbReference type="Pfam" id="PF00989">
    <property type="entry name" value="PAS"/>
    <property type="match status" value="1"/>
</dbReference>
<evidence type="ECO:0000313" key="12">
    <source>
        <dbReference type="EMBL" id="GIF19583.1"/>
    </source>
</evidence>
<dbReference type="SMART" id="SM00388">
    <property type="entry name" value="HisKA"/>
    <property type="match status" value="1"/>
</dbReference>
<dbReference type="SUPFAM" id="SSF55785">
    <property type="entry name" value="PYP-like sensor domain (PAS domain)"/>
    <property type="match status" value="3"/>
</dbReference>
<keyword evidence="13" id="KW-1185">Reference proteome</keyword>